<evidence type="ECO:0000313" key="2">
    <source>
        <dbReference type="RefSeq" id="XP_016972947.1"/>
    </source>
</evidence>
<organism evidence="2">
    <name type="scientific">Drosophila rhopaloa</name>
    <name type="common">Fruit fly</name>
    <dbReference type="NCBI Taxonomy" id="1041015"/>
    <lineage>
        <taxon>Eukaryota</taxon>
        <taxon>Metazoa</taxon>
        <taxon>Ecdysozoa</taxon>
        <taxon>Arthropoda</taxon>
        <taxon>Hexapoda</taxon>
        <taxon>Insecta</taxon>
        <taxon>Pterygota</taxon>
        <taxon>Neoptera</taxon>
        <taxon>Endopterygota</taxon>
        <taxon>Diptera</taxon>
        <taxon>Brachycera</taxon>
        <taxon>Muscomorpha</taxon>
        <taxon>Ephydroidea</taxon>
        <taxon>Drosophilidae</taxon>
        <taxon>Drosophila</taxon>
        <taxon>Sophophora</taxon>
    </lineage>
</organism>
<accession>A0A6P4E4U7</accession>
<gene>
    <name evidence="2" type="primary">LOC108040169</name>
</gene>
<dbReference type="AlphaFoldDB" id="A0A6P4E4U7"/>
<evidence type="ECO:0000256" key="1">
    <source>
        <dbReference type="SAM" id="MobiDB-lite"/>
    </source>
</evidence>
<dbReference type="OrthoDB" id="7875740at2759"/>
<feature type="compositionally biased region" description="Acidic residues" evidence="1">
    <location>
        <begin position="103"/>
        <end position="113"/>
    </location>
</feature>
<reference evidence="2" key="1">
    <citation type="submission" date="2025-08" db="UniProtKB">
        <authorList>
            <consortium name="RefSeq"/>
        </authorList>
    </citation>
    <scope>IDENTIFICATION</scope>
</reference>
<proteinExistence type="predicted"/>
<dbReference type="RefSeq" id="XP_016972947.1">
    <property type="nucleotide sequence ID" value="XM_017117458.1"/>
</dbReference>
<feature type="region of interest" description="Disordered" evidence="1">
    <location>
        <begin position="57"/>
        <end position="121"/>
    </location>
</feature>
<protein>
    <submittedName>
        <fullName evidence="2">Uncharacterized protein LOC108040169</fullName>
    </submittedName>
</protein>
<sequence length="121" mass="13154">MRTSWETIRIEAPYRPPEVPIVTFPPSPVHLRIMGPDETEATEDLGFPTDCPVDVTCSQDEEMGPGPSTPPPRGPSVTLSRGPTTTFFLGPSTTLSTGKAMEWESEPSDDEESTGQLTNFT</sequence>
<feature type="compositionally biased region" description="Polar residues" evidence="1">
    <location>
        <begin position="77"/>
        <end position="97"/>
    </location>
</feature>
<name>A0A6P4E4U7_DRORH</name>